<keyword evidence="5" id="KW-1185">Reference proteome</keyword>
<evidence type="ECO:0000256" key="1">
    <source>
        <dbReference type="ARBA" id="ARBA00022490"/>
    </source>
</evidence>
<dbReference type="PANTHER" id="PTHR34654:SF1">
    <property type="entry name" value="RNA-BINDING PROTEIN KHPA"/>
    <property type="match status" value="1"/>
</dbReference>
<evidence type="ECO:0000256" key="2">
    <source>
        <dbReference type="ARBA" id="ARBA00022884"/>
    </source>
</evidence>
<dbReference type="Proteomes" id="UP000002200">
    <property type="component" value="Chromosome"/>
</dbReference>
<dbReference type="AlphaFoldDB" id="Q83G65"/>
<gene>
    <name evidence="4" type="ordered locus">TWT_460</name>
</gene>
<dbReference type="InterPro" id="IPR020627">
    <property type="entry name" value="KhpA"/>
</dbReference>
<dbReference type="RefSeq" id="WP_011096259.1">
    <property type="nucleotide sequence ID" value="NC_004572.3"/>
</dbReference>
<dbReference type="InterPro" id="IPR015946">
    <property type="entry name" value="KH_dom-like_a/b"/>
</dbReference>
<dbReference type="Gene3D" id="3.30.300.20">
    <property type="match status" value="1"/>
</dbReference>
<dbReference type="STRING" id="203267.TWT_460"/>
<keyword evidence="2 3" id="KW-0694">RNA-binding</keyword>
<dbReference type="GO" id="GO:0003723">
    <property type="term" value="F:RNA binding"/>
    <property type="evidence" value="ECO:0007669"/>
    <property type="project" value="UniProtKB-UniRule"/>
</dbReference>
<dbReference type="OrthoDB" id="9812389at2"/>
<keyword evidence="1" id="KW-0963">Cytoplasm</keyword>
<evidence type="ECO:0000256" key="3">
    <source>
        <dbReference type="PROSITE-ProRule" id="PRU00117"/>
    </source>
</evidence>
<dbReference type="KEGG" id="twh:TWT_460"/>
<dbReference type="SUPFAM" id="SSF54814">
    <property type="entry name" value="Prokaryotic type KH domain (KH-domain type II)"/>
    <property type="match status" value="1"/>
</dbReference>
<dbReference type="eggNOG" id="COG1837">
    <property type="taxonomic scope" value="Bacteria"/>
</dbReference>
<dbReference type="Pfam" id="PF13083">
    <property type="entry name" value="KH_KhpA-B"/>
    <property type="match status" value="1"/>
</dbReference>
<evidence type="ECO:0000313" key="4">
    <source>
        <dbReference type="EMBL" id="AAO44557.1"/>
    </source>
</evidence>
<sequence>MTGTAIEALVHLIRGIVLNPDDVRVEAFEDGVRVFVHPSDCGRVIGRQGNTVKALRTVARALNRGPFMLEIVSDEE</sequence>
<dbReference type="PROSITE" id="PS50084">
    <property type="entry name" value="KH_TYPE_1"/>
    <property type="match status" value="1"/>
</dbReference>
<dbReference type="HOGENOM" id="CLU_132074_1_2_11"/>
<dbReference type="PANTHER" id="PTHR34654">
    <property type="entry name" value="UPF0109 PROTEIN SCO5592"/>
    <property type="match status" value="1"/>
</dbReference>
<dbReference type="GeneID" id="67388081"/>
<name>Q83G65_TROWT</name>
<dbReference type="EMBL" id="AE014184">
    <property type="protein sequence ID" value="AAO44557.1"/>
    <property type="molecule type" value="Genomic_DNA"/>
</dbReference>
<accession>Q83G65</accession>
<organism evidence="4 5">
    <name type="scientific">Tropheryma whipplei (strain Twist)</name>
    <name type="common">Whipple's bacillus</name>
    <dbReference type="NCBI Taxonomy" id="203267"/>
    <lineage>
        <taxon>Bacteria</taxon>
        <taxon>Bacillati</taxon>
        <taxon>Actinomycetota</taxon>
        <taxon>Actinomycetes</taxon>
        <taxon>Micrococcales</taxon>
        <taxon>Tropherymataceae</taxon>
        <taxon>Tropheryma</taxon>
    </lineage>
</organism>
<protein>
    <submittedName>
        <fullName evidence="4">Uncharacterized protein</fullName>
    </submittedName>
</protein>
<evidence type="ECO:0000313" key="5">
    <source>
        <dbReference type="Proteomes" id="UP000002200"/>
    </source>
</evidence>
<reference evidence="4 5" key="1">
    <citation type="journal article" date="2003" name="Genome Res.">
        <title>Tropheryma whipplei twist: a human pathogenic Actinobacteria with a reduced genome.</title>
        <authorList>
            <person name="Raoult D."/>
            <person name="Ogata H."/>
            <person name="Audic S."/>
            <person name="Robert C."/>
            <person name="Suhre K."/>
            <person name="Drancourt M."/>
            <person name="Claverie J.-M."/>
        </authorList>
    </citation>
    <scope>NUCLEOTIDE SEQUENCE [LARGE SCALE GENOMIC DNA]</scope>
    <source>
        <strain evidence="4 5">Twist</strain>
    </source>
</reference>
<dbReference type="InterPro" id="IPR009019">
    <property type="entry name" value="KH_sf_prok-type"/>
</dbReference>
<proteinExistence type="predicted"/>